<dbReference type="GO" id="GO:0071763">
    <property type="term" value="P:nuclear membrane organization"/>
    <property type="evidence" value="ECO:0007669"/>
    <property type="project" value="TreeGrafter"/>
</dbReference>
<name>A0AAQ3K718_9LILI</name>
<dbReference type="AlphaFoldDB" id="A0AAQ3K718"/>
<sequence>MAGYDGGGSIGGKFRKRPFRRGPATPYDRQPARPAHTHLAEPQGKRWLSKLVDPATRIIAWSASRFLSSSIFQKRLGASPDAAPEANQKSMEEVLKEPCSTSLLEVQEQHTVNSSNASSAQQHGASVGVDEVFEIEQKLKLKVFTRKVSAFGTIICLFLLWWKYIFISF</sequence>
<gene>
    <name evidence="3" type="ORF">Cni_G11820</name>
</gene>
<feature type="region of interest" description="Disordered" evidence="1">
    <location>
        <begin position="1"/>
        <end position="41"/>
    </location>
</feature>
<protein>
    <submittedName>
        <fullName evidence="3">Nuclear pore complex protein</fullName>
    </submittedName>
</protein>
<organism evidence="3 4">
    <name type="scientific">Canna indica</name>
    <name type="common">Indian-shot</name>
    <dbReference type="NCBI Taxonomy" id="4628"/>
    <lineage>
        <taxon>Eukaryota</taxon>
        <taxon>Viridiplantae</taxon>
        <taxon>Streptophyta</taxon>
        <taxon>Embryophyta</taxon>
        <taxon>Tracheophyta</taxon>
        <taxon>Spermatophyta</taxon>
        <taxon>Magnoliopsida</taxon>
        <taxon>Liliopsida</taxon>
        <taxon>Zingiberales</taxon>
        <taxon>Cannaceae</taxon>
        <taxon>Canna</taxon>
    </lineage>
</organism>
<reference evidence="3 4" key="1">
    <citation type="submission" date="2023-10" db="EMBL/GenBank/DDBJ databases">
        <title>Chromosome-scale genome assembly provides insights into flower coloration mechanisms of Canna indica.</title>
        <authorList>
            <person name="Li C."/>
        </authorList>
    </citation>
    <scope>NUCLEOTIDE SEQUENCE [LARGE SCALE GENOMIC DNA]</scope>
    <source>
        <tissue evidence="3">Flower</tissue>
    </source>
</reference>
<evidence type="ECO:0000256" key="1">
    <source>
        <dbReference type="SAM" id="MobiDB-lite"/>
    </source>
</evidence>
<evidence type="ECO:0000256" key="2">
    <source>
        <dbReference type="SAM" id="Phobius"/>
    </source>
</evidence>
<feature type="compositionally biased region" description="Gly residues" evidence="1">
    <location>
        <begin position="1"/>
        <end position="11"/>
    </location>
</feature>
<dbReference type="GO" id="GO:0005635">
    <property type="term" value="C:nuclear envelope"/>
    <property type="evidence" value="ECO:0007669"/>
    <property type="project" value="TreeGrafter"/>
</dbReference>
<keyword evidence="2" id="KW-1133">Transmembrane helix</keyword>
<dbReference type="PANTHER" id="PTHR33416">
    <property type="entry name" value="NUCLEAR PORE COMPLEX PROTEIN NUP1"/>
    <property type="match status" value="1"/>
</dbReference>
<proteinExistence type="predicted"/>
<evidence type="ECO:0000313" key="3">
    <source>
        <dbReference type="EMBL" id="WOL03100.1"/>
    </source>
</evidence>
<keyword evidence="2" id="KW-0472">Membrane</keyword>
<dbReference type="Proteomes" id="UP001327560">
    <property type="component" value="Chromosome 4"/>
</dbReference>
<accession>A0AAQ3K718</accession>
<evidence type="ECO:0000313" key="4">
    <source>
        <dbReference type="Proteomes" id="UP001327560"/>
    </source>
</evidence>
<keyword evidence="4" id="KW-1185">Reference proteome</keyword>
<dbReference type="EMBL" id="CP136893">
    <property type="protein sequence ID" value="WOL03100.1"/>
    <property type="molecule type" value="Genomic_DNA"/>
</dbReference>
<keyword evidence="2" id="KW-0812">Transmembrane</keyword>
<dbReference type="PANTHER" id="PTHR33416:SF20">
    <property type="entry name" value="NUCLEAR PORE COMPLEX PROTEIN NUP1"/>
    <property type="match status" value="1"/>
</dbReference>
<feature type="transmembrane region" description="Helical" evidence="2">
    <location>
        <begin position="148"/>
        <end position="167"/>
    </location>
</feature>